<dbReference type="InterPro" id="IPR019606">
    <property type="entry name" value="GerMN"/>
</dbReference>
<feature type="compositionally biased region" description="Acidic residues" evidence="1">
    <location>
        <begin position="52"/>
        <end position="61"/>
    </location>
</feature>
<evidence type="ECO:0000313" key="3">
    <source>
        <dbReference type="EMBL" id="XDK31522.1"/>
    </source>
</evidence>
<accession>A0AB39HLJ4</accession>
<evidence type="ECO:0000259" key="2">
    <source>
        <dbReference type="SMART" id="SM00909"/>
    </source>
</evidence>
<organism evidence="3">
    <name type="scientific">Ornithinibacillus sp. 4-3</name>
    <dbReference type="NCBI Taxonomy" id="3231488"/>
    <lineage>
        <taxon>Bacteria</taxon>
        <taxon>Bacillati</taxon>
        <taxon>Bacillota</taxon>
        <taxon>Bacilli</taxon>
        <taxon>Bacillales</taxon>
        <taxon>Bacillaceae</taxon>
        <taxon>Ornithinibacillus</taxon>
    </lineage>
</organism>
<proteinExistence type="predicted"/>
<reference evidence="3" key="1">
    <citation type="submission" date="2024-07" db="EMBL/GenBank/DDBJ databases">
        <title>Halotolerant mesophilic bacterium Ornithinibacillus sp. 4-3, sp. nov., isolated from soil.</title>
        <authorList>
            <person name="Sidarenka A.V."/>
            <person name="Guliayeva D.E."/>
            <person name="Leanovich S.I."/>
            <person name="Hileuskaya K.S."/>
            <person name="Akhremchuk A.E."/>
            <person name="Sikolenko M.A."/>
            <person name="Valentovich L.N."/>
        </authorList>
    </citation>
    <scope>NUCLEOTIDE SEQUENCE</scope>
    <source>
        <strain evidence="3">4-3</strain>
    </source>
</reference>
<protein>
    <submittedName>
        <fullName evidence="3">GerMN domain-containing protein</fullName>
    </submittedName>
</protein>
<dbReference type="EMBL" id="CP162599">
    <property type="protein sequence ID" value="XDK31522.1"/>
    <property type="molecule type" value="Genomic_DNA"/>
</dbReference>
<dbReference type="RefSeq" id="WP_368652249.1">
    <property type="nucleotide sequence ID" value="NZ_CP162599.1"/>
</dbReference>
<gene>
    <name evidence="3" type="ORF">AB4Y30_10840</name>
</gene>
<feature type="region of interest" description="Disordered" evidence="1">
    <location>
        <begin position="335"/>
        <end position="357"/>
    </location>
</feature>
<feature type="region of interest" description="Disordered" evidence="1">
    <location>
        <begin position="41"/>
        <end position="63"/>
    </location>
</feature>
<sequence length="357" mass="40087">MHLATIIKRASWIIMIILLAGCFQGEQTLEEMDMPQIDYSEQESAAKRVQGEEDEPEEEPEASSVFRELFLLDANGMVAPQSIEMPLLPSYEVATQALEYLVRGGPITPSLPNGFQAVLPEGTEVLGMDLQKDGTLVVDFSEEFKEYAEQEELKILQAMTYTLTQFENVERIKLHIAGEPISEMPVAGTPISQGYSRANGINLLNNDITDFLQSETETIYYPAQYQDQDYYIPVTQYMEKNDEDKIETIVNSLLGGTSLLFTTNIVHVFHPDAGLAEPPTIEDGVVTLHFNEMILEDVDQQIISDEVVETLVRTLTEQPTIEAVQIKVSNMDSLKRENGESYDEPVTKESFSTKDKL</sequence>
<dbReference type="AlphaFoldDB" id="A0AB39HLJ4"/>
<feature type="domain" description="GerMN" evidence="2">
    <location>
        <begin position="246"/>
        <end position="346"/>
    </location>
</feature>
<name>A0AB39HLJ4_9BACI</name>
<dbReference type="Pfam" id="PF10646">
    <property type="entry name" value="Germane"/>
    <property type="match status" value="2"/>
</dbReference>
<dbReference type="SMART" id="SM00909">
    <property type="entry name" value="Germane"/>
    <property type="match status" value="2"/>
</dbReference>
<evidence type="ECO:0000256" key="1">
    <source>
        <dbReference type="SAM" id="MobiDB-lite"/>
    </source>
</evidence>
<feature type="domain" description="GerMN" evidence="2">
    <location>
        <begin position="94"/>
        <end position="185"/>
    </location>
</feature>